<evidence type="ECO:0000313" key="2">
    <source>
        <dbReference type="Proteomes" id="UP001270362"/>
    </source>
</evidence>
<comment type="caution">
    <text evidence="1">The sequence shown here is derived from an EMBL/GenBank/DDBJ whole genome shotgun (WGS) entry which is preliminary data.</text>
</comment>
<sequence>MGGAKSLLVRSLSRIRRPQSSDPIAVAKISIRCSLQATTGISPPSSSPAALVAQHEDYETLSPRPSSMTTDFSFHVPAIQVIRTEESAPVPQPANAMKRRISTRKSVKAFYAMPASENLMFFWR</sequence>
<proteinExistence type="predicted"/>
<evidence type="ECO:0000313" key="1">
    <source>
        <dbReference type="EMBL" id="KAK3690177.1"/>
    </source>
</evidence>
<accession>A0AAE0XCU2</accession>
<reference evidence="1" key="1">
    <citation type="journal article" date="2023" name="Mol. Phylogenet. Evol.">
        <title>Genome-scale phylogeny and comparative genomics of the fungal order Sordariales.</title>
        <authorList>
            <person name="Hensen N."/>
            <person name="Bonometti L."/>
            <person name="Westerberg I."/>
            <person name="Brannstrom I.O."/>
            <person name="Guillou S."/>
            <person name="Cros-Aarteil S."/>
            <person name="Calhoun S."/>
            <person name="Haridas S."/>
            <person name="Kuo A."/>
            <person name="Mondo S."/>
            <person name="Pangilinan J."/>
            <person name="Riley R."/>
            <person name="LaButti K."/>
            <person name="Andreopoulos B."/>
            <person name="Lipzen A."/>
            <person name="Chen C."/>
            <person name="Yan M."/>
            <person name="Daum C."/>
            <person name="Ng V."/>
            <person name="Clum A."/>
            <person name="Steindorff A."/>
            <person name="Ohm R.A."/>
            <person name="Martin F."/>
            <person name="Silar P."/>
            <person name="Natvig D.O."/>
            <person name="Lalanne C."/>
            <person name="Gautier V."/>
            <person name="Ament-Velasquez S.L."/>
            <person name="Kruys A."/>
            <person name="Hutchinson M.I."/>
            <person name="Powell A.J."/>
            <person name="Barry K."/>
            <person name="Miller A.N."/>
            <person name="Grigoriev I.V."/>
            <person name="Debuchy R."/>
            <person name="Gladieux P."/>
            <person name="Hiltunen Thoren M."/>
            <person name="Johannesson H."/>
        </authorList>
    </citation>
    <scope>NUCLEOTIDE SEQUENCE</scope>
    <source>
        <strain evidence="1">CBS 314.62</strain>
    </source>
</reference>
<gene>
    <name evidence="1" type="ORF">B0T22DRAFT_481352</name>
</gene>
<dbReference type="EMBL" id="JAULSO010000002">
    <property type="protein sequence ID" value="KAK3690177.1"/>
    <property type="molecule type" value="Genomic_DNA"/>
</dbReference>
<protein>
    <submittedName>
        <fullName evidence="1">Uncharacterized protein</fullName>
    </submittedName>
</protein>
<dbReference type="Proteomes" id="UP001270362">
    <property type="component" value="Unassembled WGS sequence"/>
</dbReference>
<dbReference type="AlphaFoldDB" id="A0AAE0XCU2"/>
<organism evidence="1 2">
    <name type="scientific">Podospora appendiculata</name>
    <dbReference type="NCBI Taxonomy" id="314037"/>
    <lineage>
        <taxon>Eukaryota</taxon>
        <taxon>Fungi</taxon>
        <taxon>Dikarya</taxon>
        <taxon>Ascomycota</taxon>
        <taxon>Pezizomycotina</taxon>
        <taxon>Sordariomycetes</taxon>
        <taxon>Sordariomycetidae</taxon>
        <taxon>Sordariales</taxon>
        <taxon>Podosporaceae</taxon>
        <taxon>Podospora</taxon>
    </lineage>
</organism>
<keyword evidence="2" id="KW-1185">Reference proteome</keyword>
<reference evidence="1" key="2">
    <citation type="submission" date="2023-06" db="EMBL/GenBank/DDBJ databases">
        <authorList>
            <consortium name="Lawrence Berkeley National Laboratory"/>
            <person name="Haridas S."/>
            <person name="Hensen N."/>
            <person name="Bonometti L."/>
            <person name="Westerberg I."/>
            <person name="Brannstrom I.O."/>
            <person name="Guillou S."/>
            <person name="Cros-Aarteil S."/>
            <person name="Calhoun S."/>
            <person name="Kuo A."/>
            <person name="Mondo S."/>
            <person name="Pangilinan J."/>
            <person name="Riley R."/>
            <person name="Labutti K."/>
            <person name="Andreopoulos B."/>
            <person name="Lipzen A."/>
            <person name="Chen C."/>
            <person name="Yanf M."/>
            <person name="Daum C."/>
            <person name="Ng V."/>
            <person name="Clum A."/>
            <person name="Steindorff A."/>
            <person name="Ohm R."/>
            <person name="Martin F."/>
            <person name="Silar P."/>
            <person name="Natvig D."/>
            <person name="Lalanne C."/>
            <person name="Gautier V."/>
            <person name="Ament-Velasquez S.L."/>
            <person name="Kruys A."/>
            <person name="Hutchinson M.I."/>
            <person name="Powell A.J."/>
            <person name="Barry K."/>
            <person name="Miller A.N."/>
            <person name="Grigoriev I.V."/>
            <person name="Debuchy R."/>
            <person name="Gladieux P."/>
            <person name="Thoren M.H."/>
            <person name="Johannesson H."/>
        </authorList>
    </citation>
    <scope>NUCLEOTIDE SEQUENCE</scope>
    <source>
        <strain evidence="1">CBS 314.62</strain>
    </source>
</reference>
<name>A0AAE0XCU2_9PEZI</name>